<comment type="function">
    <text evidence="5">Catalyzes the interconversion of L-alanine and D-alanine. May also act on other amino acids.</text>
</comment>
<comment type="catalytic activity">
    <reaction evidence="1 5">
        <text>L-alanine = D-alanine</text>
        <dbReference type="Rhea" id="RHEA:20249"/>
        <dbReference type="ChEBI" id="CHEBI:57416"/>
        <dbReference type="ChEBI" id="CHEBI:57972"/>
        <dbReference type="EC" id="5.1.1.1"/>
    </reaction>
</comment>
<comment type="similarity">
    <text evidence="5">Belongs to the alanine racemase family.</text>
</comment>
<dbReference type="Pfam" id="PF00842">
    <property type="entry name" value="Ala_racemase_C"/>
    <property type="match status" value="1"/>
</dbReference>
<dbReference type="EC" id="5.1.1.1" evidence="5"/>
<feature type="domain" description="Alanine racemase C-terminal" evidence="8">
    <location>
        <begin position="282"/>
        <end position="410"/>
    </location>
</feature>
<organism evidence="9 10">
    <name type="scientific">Megasphaera hutchinsoni</name>
    <dbReference type="NCBI Taxonomy" id="1588748"/>
    <lineage>
        <taxon>Bacteria</taxon>
        <taxon>Bacillati</taxon>
        <taxon>Bacillota</taxon>
        <taxon>Negativicutes</taxon>
        <taxon>Veillonellales</taxon>
        <taxon>Veillonellaceae</taxon>
        <taxon>Megasphaera</taxon>
    </lineage>
</organism>
<dbReference type="InterPro" id="IPR020622">
    <property type="entry name" value="Ala_racemase_pyridoxalP-BS"/>
</dbReference>
<evidence type="ECO:0000313" key="9">
    <source>
        <dbReference type="EMBL" id="KXB91910.1"/>
    </source>
</evidence>
<keyword evidence="3 5" id="KW-0663">Pyridoxal phosphate</keyword>
<keyword evidence="4 5" id="KW-0413">Isomerase</keyword>
<dbReference type="Gene3D" id="3.20.20.10">
    <property type="entry name" value="Alanine racemase"/>
    <property type="match status" value="1"/>
</dbReference>
<feature type="modified residue" description="N6-(pyridoxal phosphate)lysine" evidence="5 6">
    <location>
        <position position="71"/>
    </location>
</feature>
<dbReference type="PANTHER" id="PTHR30511">
    <property type="entry name" value="ALANINE RACEMASE"/>
    <property type="match status" value="1"/>
</dbReference>
<evidence type="ECO:0000256" key="2">
    <source>
        <dbReference type="ARBA" id="ARBA00001933"/>
    </source>
</evidence>
<feature type="active site" description="Proton acceptor; specific for L-alanine" evidence="5">
    <location>
        <position position="303"/>
    </location>
</feature>
<dbReference type="InterPro" id="IPR000821">
    <property type="entry name" value="Ala_racemase"/>
</dbReference>
<dbReference type="PATRIC" id="fig|1588748.3.peg.612"/>
<keyword evidence="10" id="KW-1185">Reference proteome</keyword>
<evidence type="ECO:0000256" key="6">
    <source>
        <dbReference type="PIRSR" id="PIRSR600821-50"/>
    </source>
</evidence>
<dbReference type="EMBL" id="LSDT01000025">
    <property type="protein sequence ID" value="KXB91910.1"/>
    <property type="molecule type" value="Genomic_DNA"/>
</dbReference>
<dbReference type="STRING" id="1588748.HMPREF3182_00649"/>
<gene>
    <name evidence="9" type="ORF">HMPREF3182_00649</name>
</gene>
<dbReference type="Pfam" id="PF01168">
    <property type="entry name" value="Ala_racemase_N"/>
    <property type="match status" value="1"/>
</dbReference>
<dbReference type="UniPathway" id="UPA00042">
    <property type="reaction ID" value="UER00497"/>
</dbReference>
<evidence type="ECO:0000313" key="10">
    <source>
        <dbReference type="Proteomes" id="UP000070160"/>
    </source>
</evidence>
<comment type="cofactor">
    <cofactor evidence="2 5 6">
        <name>pyridoxal 5'-phosphate</name>
        <dbReference type="ChEBI" id="CHEBI:597326"/>
    </cofactor>
</comment>
<dbReference type="GO" id="GO:0030632">
    <property type="term" value="P:D-alanine biosynthetic process"/>
    <property type="evidence" value="ECO:0007669"/>
    <property type="project" value="UniProtKB-UniRule"/>
</dbReference>
<name>A0A134CI56_9FIRM</name>
<dbReference type="GO" id="GO:0030170">
    <property type="term" value="F:pyridoxal phosphate binding"/>
    <property type="evidence" value="ECO:0007669"/>
    <property type="project" value="UniProtKB-UniRule"/>
</dbReference>
<dbReference type="Gene3D" id="2.40.37.10">
    <property type="entry name" value="Lyase, Ornithine Decarboxylase, Chain A, domain 1"/>
    <property type="match status" value="1"/>
</dbReference>
<reference evidence="10" key="1">
    <citation type="submission" date="2016-01" db="EMBL/GenBank/DDBJ databases">
        <authorList>
            <person name="Mitreva M."/>
            <person name="Pepin K.H."/>
            <person name="Mihindukulasuriya K.A."/>
            <person name="Fulton R."/>
            <person name="Fronick C."/>
            <person name="O'Laughlin M."/>
            <person name="Miner T."/>
            <person name="Herter B."/>
            <person name="Rosa B.A."/>
            <person name="Cordes M."/>
            <person name="Tomlinson C."/>
            <person name="Wollam A."/>
            <person name="Palsikar V.B."/>
            <person name="Mardis E.R."/>
            <person name="Wilson R.K."/>
        </authorList>
    </citation>
    <scope>NUCLEOTIDE SEQUENCE [LARGE SCALE GENOMIC DNA]</scope>
    <source>
        <strain evidence="10">KA00182</strain>
    </source>
</reference>
<evidence type="ECO:0000256" key="5">
    <source>
        <dbReference type="HAMAP-Rule" id="MF_01201"/>
    </source>
</evidence>
<dbReference type="FunFam" id="2.40.37.10:FF:000006">
    <property type="entry name" value="Alanine racemase"/>
    <property type="match status" value="1"/>
</dbReference>
<sequence length="424" mass="46905">MGLFFYLGREFCVFYINYEEKEACTVDRNLSIQHFMQRPVWAQIDLDAAAFNIRQIRRMVGPDVAIMSVVKANAYGHGSVELARVFLEHGADRVAVACLGEAIELRQGGITGRIVILGHTDGSQAAELVNYGIDVTVFRYEDALAFSQAAVAQQRMVHVHIAVDTGMGRIGYRPDAASIAEIQQIAMLPHVQLDSVFTHFAVSDESDVASIEYTQLQYKRLQAFLDELRQVNIVPAYVHCCNSAGVVWGKSLLAGMVRPGILQYGYHPSATVQATSFCPRPVMSLRACITHIKVLEAGETVSYGRHFQAKEQRVIATLPIGYADGYPRALSNRGDVLVRGKRARQVGNICMDQCMIDVTDIPQVAVGDEVVLFGQQGDESVPLEELACCIGTIAHEILCNINRRVPRVYVQGGEVVRRLEYLVE</sequence>
<dbReference type="HAMAP" id="MF_01201">
    <property type="entry name" value="Ala_racemase"/>
    <property type="match status" value="1"/>
</dbReference>
<dbReference type="InterPro" id="IPR001608">
    <property type="entry name" value="Ala_racemase_N"/>
</dbReference>
<proteinExistence type="inferred from homology"/>
<dbReference type="FunFam" id="3.20.20.10:FF:000002">
    <property type="entry name" value="Alanine racemase"/>
    <property type="match status" value="1"/>
</dbReference>
<dbReference type="InterPro" id="IPR029066">
    <property type="entry name" value="PLP-binding_barrel"/>
</dbReference>
<dbReference type="GO" id="GO:0005829">
    <property type="term" value="C:cytosol"/>
    <property type="evidence" value="ECO:0007669"/>
    <property type="project" value="TreeGrafter"/>
</dbReference>
<dbReference type="Proteomes" id="UP000070160">
    <property type="component" value="Unassembled WGS sequence"/>
</dbReference>
<dbReference type="AlphaFoldDB" id="A0A134CI56"/>
<dbReference type="SUPFAM" id="SSF50621">
    <property type="entry name" value="Alanine racemase C-terminal domain-like"/>
    <property type="match status" value="1"/>
</dbReference>
<comment type="caution">
    <text evidence="9">The sequence shown here is derived from an EMBL/GenBank/DDBJ whole genome shotgun (WGS) entry which is preliminary data.</text>
</comment>
<dbReference type="PROSITE" id="PS00395">
    <property type="entry name" value="ALANINE_RACEMASE"/>
    <property type="match status" value="1"/>
</dbReference>
<evidence type="ECO:0000256" key="7">
    <source>
        <dbReference type="PIRSR" id="PIRSR600821-52"/>
    </source>
</evidence>
<dbReference type="CDD" id="cd00430">
    <property type="entry name" value="PLPDE_III_AR"/>
    <property type="match status" value="1"/>
</dbReference>
<protein>
    <recommendedName>
        <fullName evidence="5">Alanine racemase</fullName>
        <ecNumber evidence="5">5.1.1.1</ecNumber>
    </recommendedName>
</protein>
<feature type="binding site" evidence="5 7">
    <location>
        <position position="351"/>
    </location>
    <ligand>
        <name>substrate</name>
    </ligand>
</feature>
<dbReference type="GO" id="GO:0009252">
    <property type="term" value="P:peptidoglycan biosynthetic process"/>
    <property type="evidence" value="ECO:0007669"/>
    <property type="project" value="TreeGrafter"/>
</dbReference>
<evidence type="ECO:0000259" key="8">
    <source>
        <dbReference type="SMART" id="SM01005"/>
    </source>
</evidence>
<dbReference type="GO" id="GO:0008784">
    <property type="term" value="F:alanine racemase activity"/>
    <property type="evidence" value="ECO:0007669"/>
    <property type="project" value="UniProtKB-UniRule"/>
</dbReference>
<accession>A0A134CI56</accession>
<dbReference type="InterPro" id="IPR009006">
    <property type="entry name" value="Ala_racemase/Decarboxylase_C"/>
</dbReference>
<dbReference type="PRINTS" id="PR00992">
    <property type="entry name" value="ALARACEMASE"/>
</dbReference>
<dbReference type="SMART" id="SM01005">
    <property type="entry name" value="Ala_racemase_C"/>
    <property type="match status" value="1"/>
</dbReference>
<comment type="pathway">
    <text evidence="5">Amino-acid biosynthesis; D-alanine biosynthesis; D-alanine from L-alanine: step 1/1.</text>
</comment>
<evidence type="ECO:0000256" key="1">
    <source>
        <dbReference type="ARBA" id="ARBA00000316"/>
    </source>
</evidence>
<evidence type="ECO:0000256" key="4">
    <source>
        <dbReference type="ARBA" id="ARBA00023235"/>
    </source>
</evidence>
<dbReference type="PANTHER" id="PTHR30511:SF0">
    <property type="entry name" value="ALANINE RACEMASE, CATABOLIC-RELATED"/>
    <property type="match status" value="1"/>
</dbReference>
<evidence type="ECO:0000256" key="3">
    <source>
        <dbReference type="ARBA" id="ARBA00022898"/>
    </source>
</evidence>
<feature type="binding site" evidence="5 7">
    <location>
        <position position="169"/>
    </location>
    <ligand>
        <name>substrate</name>
    </ligand>
</feature>
<dbReference type="NCBIfam" id="TIGR00492">
    <property type="entry name" value="alr"/>
    <property type="match status" value="1"/>
</dbReference>
<dbReference type="SUPFAM" id="SSF51419">
    <property type="entry name" value="PLP-binding barrel"/>
    <property type="match status" value="1"/>
</dbReference>
<dbReference type="InterPro" id="IPR011079">
    <property type="entry name" value="Ala_racemase_C"/>
</dbReference>
<feature type="active site" description="Proton acceptor; specific for D-alanine" evidence="5">
    <location>
        <position position="71"/>
    </location>
</feature>